<sequence>MHPLTEQDGTVYSVILVVVAACYFLYTIIRPRFKYRTQCWFCSQYTSVEHRFLNCFTCPHCEQYNGFKSNGDYNRRIGGPTELSSRQFCRRVPKDSIKSNNGLCKKCNDNQVLLISQINRFEPSDEMNFSAELQEYKDTLDRMYPLCDKCTTYTNKKLVNDQCKWAGTARDSRSFSGFAFKDHFNRFLTPTIDTDLDSSSASSERCEKLDERTQKFFFNSGMRANLCFLSAYVIAVLFLSSNFDELQMDSDHIIFDLHFVYPSLILNLLPTLSSNTPWISMAALGAHGYGMYSSKAHAILPDLLGVGAWIFMIGAHFVPYGLSDPYFVRFIAAITVCLTSASVAFLPRRRKHLQKLNRSASSVFPNSLNPLMERSPSNSDFVLSSSFRRHRVPTMDCEPEYPEPALPIDDHQLSEDRDRGITPTREIRGILGGLTLDNDSVASRVLRNRRPLSSPFNYSPARKVKTTSRLGAVL</sequence>
<keyword evidence="9" id="KW-1185">Reference proteome</keyword>
<dbReference type="GO" id="GO:0030473">
    <property type="term" value="P:nuclear migration along microtubule"/>
    <property type="evidence" value="ECO:0007669"/>
    <property type="project" value="TreeGrafter"/>
</dbReference>
<feature type="domain" description="Ima1 N-terminal" evidence="8">
    <location>
        <begin position="38"/>
        <end position="152"/>
    </location>
</feature>
<evidence type="ECO:0000256" key="4">
    <source>
        <dbReference type="ARBA" id="ARBA00022989"/>
    </source>
</evidence>
<comment type="subcellular location">
    <subcellularLocation>
        <location evidence="1">Nucleus inner membrane</location>
        <topology evidence="1">Multi-pass membrane protein</topology>
    </subcellularLocation>
</comment>
<organism evidence="9 10">
    <name type="scientific">Steinernema glaseri</name>
    <dbReference type="NCBI Taxonomy" id="37863"/>
    <lineage>
        <taxon>Eukaryota</taxon>
        <taxon>Metazoa</taxon>
        <taxon>Ecdysozoa</taxon>
        <taxon>Nematoda</taxon>
        <taxon>Chromadorea</taxon>
        <taxon>Rhabditida</taxon>
        <taxon>Tylenchina</taxon>
        <taxon>Panagrolaimomorpha</taxon>
        <taxon>Strongyloidoidea</taxon>
        <taxon>Steinernematidae</taxon>
        <taxon>Steinernema</taxon>
    </lineage>
</organism>
<name>A0A1I8AUL8_9BILA</name>
<feature type="transmembrane region" description="Helical" evidence="7">
    <location>
        <begin position="259"/>
        <end position="286"/>
    </location>
</feature>
<evidence type="ECO:0000259" key="8">
    <source>
        <dbReference type="Pfam" id="PF09779"/>
    </source>
</evidence>
<keyword evidence="6" id="KW-0539">Nucleus</keyword>
<dbReference type="GO" id="GO:0051015">
    <property type="term" value="F:actin filament binding"/>
    <property type="evidence" value="ECO:0007669"/>
    <property type="project" value="TreeGrafter"/>
</dbReference>
<evidence type="ECO:0000256" key="2">
    <source>
        <dbReference type="ARBA" id="ARBA00007600"/>
    </source>
</evidence>
<dbReference type="Pfam" id="PF09779">
    <property type="entry name" value="Ima1_N"/>
    <property type="match status" value="1"/>
</dbReference>
<evidence type="ECO:0000256" key="5">
    <source>
        <dbReference type="ARBA" id="ARBA00023136"/>
    </source>
</evidence>
<dbReference type="PANTHER" id="PTHR28646">
    <property type="entry name" value="TRANSMEMBRANE PROTEIN 201"/>
    <property type="match status" value="1"/>
</dbReference>
<dbReference type="GO" id="GO:0005521">
    <property type="term" value="F:lamin binding"/>
    <property type="evidence" value="ECO:0007669"/>
    <property type="project" value="TreeGrafter"/>
</dbReference>
<feature type="transmembrane region" description="Helical" evidence="7">
    <location>
        <begin position="12"/>
        <end position="29"/>
    </location>
</feature>
<keyword evidence="4 7" id="KW-1133">Transmembrane helix</keyword>
<protein>
    <submittedName>
        <fullName evidence="10">Ima1_N domain-containing protein</fullName>
    </submittedName>
</protein>
<dbReference type="WBParaSite" id="L893_g938.t1">
    <property type="protein sequence ID" value="L893_g938.t1"/>
    <property type="gene ID" value="L893_g938"/>
</dbReference>
<reference evidence="10" key="1">
    <citation type="submission" date="2016-11" db="UniProtKB">
        <authorList>
            <consortium name="WormBaseParasite"/>
        </authorList>
    </citation>
    <scope>IDENTIFICATION</scope>
</reference>
<feature type="transmembrane region" description="Helical" evidence="7">
    <location>
        <begin position="222"/>
        <end position="239"/>
    </location>
</feature>
<proteinExistence type="inferred from homology"/>
<dbReference type="Proteomes" id="UP000095287">
    <property type="component" value="Unplaced"/>
</dbReference>
<keyword evidence="5 7" id="KW-0472">Membrane</keyword>
<comment type="similarity">
    <text evidence="2">Belongs to the TMEM201 family.</text>
</comment>
<dbReference type="GO" id="GO:0005637">
    <property type="term" value="C:nuclear inner membrane"/>
    <property type="evidence" value="ECO:0007669"/>
    <property type="project" value="UniProtKB-SubCell"/>
</dbReference>
<evidence type="ECO:0000256" key="3">
    <source>
        <dbReference type="ARBA" id="ARBA00022692"/>
    </source>
</evidence>
<dbReference type="PANTHER" id="PTHR28646:SF1">
    <property type="entry name" value="TRANSMEMBRANE PROTEIN 201"/>
    <property type="match status" value="1"/>
</dbReference>
<dbReference type="InterPro" id="IPR040041">
    <property type="entry name" value="TMEM201"/>
</dbReference>
<feature type="transmembrane region" description="Helical" evidence="7">
    <location>
        <begin position="326"/>
        <end position="346"/>
    </location>
</feature>
<dbReference type="InterPro" id="IPR018617">
    <property type="entry name" value="Ima1_N"/>
</dbReference>
<evidence type="ECO:0000313" key="10">
    <source>
        <dbReference type="WBParaSite" id="L893_g938.t1"/>
    </source>
</evidence>
<evidence type="ECO:0000256" key="7">
    <source>
        <dbReference type="SAM" id="Phobius"/>
    </source>
</evidence>
<keyword evidence="3 7" id="KW-0812">Transmembrane</keyword>
<accession>A0A1I8AUL8</accession>
<evidence type="ECO:0000256" key="6">
    <source>
        <dbReference type="ARBA" id="ARBA00023242"/>
    </source>
</evidence>
<feature type="transmembrane region" description="Helical" evidence="7">
    <location>
        <begin position="298"/>
        <end position="320"/>
    </location>
</feature>
<dbReference type="AlphaFoldDB" id="A0A1I8AUL8"/>
<evidence type="ECO:0000256" key="1">
    <source>
        <dbReference type="ARBA" id="ARBA00004473"/>
    </source>
</evidence>
<evidence type="ECO:0000313" key="9">
    <source>
        <dbReference type="Proteomes" id="UP000095287"/>
    </source>
</evidence>